<sequence length="270" mass="30582">MEFQSLKGSLHGDKKFGWKLNDKIPKNCNIGEGGIALAEDVHGSAPDIAGKHSISVMQLKMWCKSLRSGRPNFYTIEIGELEKNSYDSIFCMDLDMQNHHSRFDEIVTMYSQSSVDYVSGLPLIMPIERLDCPPFVEESHLTSMPICDNNNNLGKTLSVQQSKNELQPIKNSRKRSIEATDDQKHKKAMCFQEDMEGVKIQRQRVPTKRSQKLTNKITTLQKLVSPYGKGAEKGVDLQRRGLCLVPVSFTQKLIEDCNLYQVNEFLPALD</sequence>
<accession>A0ABD1WKE1</accession>
<gene>
    <name evidence="1" type="ORF">Fot_10698</name>
</gene>
<evidence type="ECO:0000313" key="1">
    <source>
        <dbReference type="EMBL" id="KAL2549168.1"/>
    </source>
</evidence>
<keyword evidence="2" id="KW-1185">Reference proteome</keyword>
<proteinExistence type="predicted"/>
<reference evidence="2" key="1">
    <citation type="submission" date="2024-07" db="EMBL/GenBank/DDBJ databases">
        <title>Two chromosome-level genome assemblies of Korean endemic species Abeliophyllum distichum and Forsythia ovata (Oleaceae).</title>
        <authorList>
            <person name="Jang H."/>
        </authorList>
    </citation>
    <scope>NUCLEOTIDE SEQUENCE [LARGE SCALE GENOMIC DNA]</scope>
</reference>
<comment type="caution">
    <text evidence="1">The sequence shown here is derived from an EMBL/GenBank/DDBJ whole genome shotgun (WGS) entry which is preliminary data.</text>
</comment>
<dbReference type="Proteomes" id="UP001604277">
    <property type="component" value="Unassembled WGS sequence"/>
</dbReference>
<protein>
    <submittedName>
        <fullName evidence="1">Transcription factor bHLH</fullName>
    </submittedName>
</protein>
<dbReference type="AlphaFoldDB" id="A0ABD1WKE1"/>
<evidence type="ECO:0000313" key="2">
    <source>
        <dbReference type="Proteomes" id="UP001604277"/>
    </source>
</evidence>
<dbReference type="EMBL" id="JBFOLJ010000003">
    <property type="protein sequence ID" value="KAL2549168.1"/>
    <property type="molecule type" value="Genomic_DNA"/>
</dbReference>
<name>A0ABD1WKE1_9LAMI</name>
<organism evidence="1 2">
    <name type="scientific">Forsythia ovata</name>
    <dbReference type="NCBI Taxonomy" id="205694"/>
    <lineage>
        <taxon>Eukaryota</taxon>
        <taxon>Viridiplantae</taxon>
        <taxon>Streptophyta</taxon>
        <taxon>Embryophyta</taxon>
        <taxon>Tracheophyta</taxon>
        <taxon>Spermatophyta</taxon>
        <taxon>Magnoliopsida</taxon>
        <taxon>eudicotyledons</taxon>
        <taxon>Gunneridae</taxon>
        <taxon>Pentapetalae</taxon>
        <taxon>asterids</taxon>
        <taxon>lamiids</taxon>
        <taxon>Lamiales</taxon>
        <taxon>Oleaceae</taxon>
        <taxon>Forsythieae</taxon>
        <taxon>Forsythia</taxon>
    </lineage>
</organism>